<dbReference type="PANTHER" id="PTHR43649">
    <property type="entry name" value="ARABINOSE-BINDING PROTEIN-RELATED"/>
    <property type="match status" value="1"/>
</dbReference>
<organism evidence="6 7">
    <name type="scientific">Rugosimonospora africana</name>
    <dbReference type="NCBI Taxonomy" id="556532"/>
    <lineage>
        <taxon>Bacteria</taxon>
        <taxon>Bacillati</taxon>
        <taxon>Actinomycetota</taxon>
        <taxon>Actinomycetes</taxon>
        <taxon>Micromonosporales</taxon>
        <taxon>Micromonosporaceae</taxon>
        <taxon>Rugosimonospora</taxon>
    </lineage>
</organism>
<name>A0A8J3QP95_9ACTN</name>
<dbReference type="InterPro" id="IPR050490">
    <property type="entry name" value="Bact_solute-bd_prot1"/>
</dbReference>
<reference evidence="6" key="1">
    <citation type="submission" date="2021-01" db="EMBL/GenBank/DDBJ databases">
        <title>Whole genome shotgun sequence of Rugosimonospora africana NBRC 104875.</title>
        <authorList>
            <person name="Komaki H."/>
            <person name="Tamura T."/>
        </authorList>
    </citation>
    <scope>NUCLEOTIDE SEQUENCE</scope>
    <source>
        <strain evidence="6">NBRC 104875</strain>
    </source>
</reference>
<evidence type="ECO:0000256" key="2">
    <source>
        <dbReference type="ARBA" id="ARBA00022729"/>
    </source>
</evidence>
<protein>
    <submittedName>
        <fullName evidence="6">Sugar ABC transporter substrate-binding protein</fullName>
    </submittedName>
</protein>
<dbReference type="SUPFAM" id="SSF53850">
    <property type="entry name" value="Periplasmic binding protein-like II"/>
    <property type="match status" value="1"/>
</dbReference>
<dbReference type="EMBL" id="BONZ01000030">
    <property type="protein sequence ID" value="GIH14910.1"/>
    <property type="molecule type" value="Genomic_DNA"/>
</dbReference>
<dbReference type="PANTHER" id="PTHR43649:SF33">
    <property type="entry name" value="POLYGALACTURONAN_RHAMNOGALACTURONAN-BINDING PROTEIN YTCQ"/>
    <property type="match status" value="1"/>
</dbReference>
<gene>
    <name evidence="6" type="ORF">Raf01_30820</name>
</gene>
<keyword evidence="7" id="KW-1185">Reference proteome</keyword>
<sequence length="463" mass="48810">MESSPSPLKEFIEMNLSIERSTRRTTRGRAGVAASIALLAVSLVAACSGAADSGGSSSSAVDPAKTYNLTYWSWTKGSAEAVEAFNKAHPHIHVTFQQTPSGSKGGYAKVSDAFKAGNGPDVFNAEYVALPSFVAAGQVADLTSYLTPQATSGYLPQAMQMVTLGGRKWGVPSDIGAQVLYYRKDLFAQYGLTVPTTWQQFQDDAQKLTARKPGLYLANYTVDDPLVLEALASAAGANWFSTAGDSWTLNFTDQATTQVANFWQGLADKKLLAPVFSNTTGYTADVAAGHILSLVSVNWNASYNMTNYPSLAGKWGVSLLPSFDGQPTSGVLGGSTYAVSKSSKNTAAAAEFALWMTSNADAIKARTSGGSSAYYANRTALQVARDGFDTGYYGTDIYDTFDTAEHALKPWTFGPTMTATNQVLTTKLKGLSGGTTVADAIAAGAADAKQEMSTLGLNVRVQG</sequence>
<evidence type="ECO:0000313" key="6">
    <source>
        <dbReference type="EMBL" id="GIH14910.1"/>
    </source>
</evidence>
<dbReference type="AlphaFoldDB" id="A0A8J3QP95"/>
<accession>A0A8J3QP95</accession>
<dbReference type="Pfam" id="PF01547">
    <property type="entry name" value="SBP_bac_1"/>
    <property type="match status" value="1"/>
</dbReference>
<evidence type="ECO:0000256" key="4">
    <source>
        <dbReference type="ARBA" id="ARBA00023139"/>
    </source>
</evidence>
<evidence type="ECO:0000256" key="5">
    <source>
        <dbReference type="ARBA" id="ARBA00023288"/>
    </source>
</evidence>
<keyword evidence="1" id="KW-1003">Cell membrane</keyword>
<keyword evidence="4" id="KW-0564">Palmitate</keyword>
<dbReference type="InterPro" id="IPR006059">
    <property type="entry name" value="SBP"/>
</dbReference>
<dbReference type="Gene3D" id="3.40.190.10">
    <property type="entry name" value="Periplasmic binding protein-like II"/>
    <property type="match status" value="1"/>
</dbReference>
<dbReference type="CDD" id="cd13585">
    <property type="entry name" value="PBP2_TMBP_like"/>
    <property type="match status" value="1"/>
</dbReference>
<keyword evidence="5" id="KW-0449">Lipoprotein</keyword>
<evidence type="ECO:0000256" key="3">
    <source>
        <dbReference type="ARBA" id="ARBA00023136"/>
    </source>
</evidence>
<keyword evidence="3" id="KW-0472">Membrane</keyword>
<dbReference type="Proteomes" id="UP000642748">
    <property type="component" value="Unassembled WGS sequence"/>
</dbReference>
<proteinExistence type="predicted"/>
<keyword evidence="2" id="KW-0732">Signal</keyword>
<evidence type="ECO:0000313" key="7">
    <source>
        <dbReference type="Proteomes" id="UP000642748"/>
    </source>
</evidence>
<evidence type="ECO:0000256" key="1">
    <source>
        <dbReference type="ARBA" id="ARBA00022475"/>
    </source>
</evidence>
<comment type="caution">
    <text evidence="6">The sequence shown here is derived from an EMBL/GenBank/DDBJ whole genome shotgun (WGS) entry which is preliminary data.</text>
</comment>